<dbReference type="RefSeq" id="WP_103200747.1">
    <property type="nucleotide sequence ID" value="NZ_JASMUA010000004.1"/>
</dbReference>
<comment type="similarity">
    <text evidence="1 6">Belongs to the CcmH/CycL/Ccl2/NrfF family.</text>
</comment>
<dbReference type="PANTHER" id="PTHR47870:SF2">
    <property type="entry name" value="FORMATE-DEPENDENT NITRITE REDUCTASE COMPLEX SUBUNIT NRFF"/>
    <property type="match status" value="1"/>
</dbReference>
<keyword evidence="6" id="KW-1133">Transmembrane helix</keyword>
<dbReference type="AlphaFoldDB" id="A0A2S3R0J8"/>
<organism evidence="8 9">
    <name type="scientific">Vibrio vulnificus</name>
    <dbReference type="NCBI Taxonomy" id="672"/>
    <lineage>
        <taxon>Bacteria</taxon>
        <taxon>Pseudomonadati</taxon>
        <taxon>Pseudomonadota</taxon>
        <taxon>Gammaproteobacteria</taxon>
        <taxon>Vibrionales</taxon>
        <taxon>Vibrionaceae</taxon>
        <taxon>Vibrio</taxon>
    </lineage>
</organism>
<evidence type="ECO:0000259" key="7">
    <source>
        <dbReference type="Pfam" id="PF03918"/>
    </source>
</evidence>
<dbReference type="GO" id="GO:0016829">
    <property type="term" value="F:lyase activity"/>
    <property type="evidence" value="ECO:0007669"/>
    <property type="project" value="UniProtKB-KW"/>
</dbReference>
<evidence type="ECO:0000256" key="1">
    <source>
        <dbReference type="ARBA" id="ARBA00010342"/>
    </source>
</evidence>
<dbReference type="EMBL" id="PDGH01000112">
    <property type="protein sequence ID" value="POB46017.1"/>
    <property type="molecule type" value="Genomic_DNA"/>
</dbReference>
<dbReference type="InterPro" id="IPR038297">
    <property type="entry name" value="CcmH/CycL/NrfF/Ccl2_sf"/>
</dbReference>
<dbReference type="Gene3D" id="1.10.8.640">
    <property type="entry name" value="Cytochrome C biogenesis protein"/>
    <property type="match status" value="1"/>
</dbReference>
<dbReference type="FunFam" id="1.10.8.640:FF:000001">
    <property type="entry name" value="Cytochrome c-type biogenesis protein"/>
    <property type="match status" value="1"/>
</dbReference>
<evidence type="ECO:0000313" key="8">
    <source>
        <dbReference type="EMBL" id="POB46017.1"/>
    </source>
</evidence>
<dbReference type="InterPro" id="IPR017565">
    <property type="entry name" value="For-dep_Cytc_NO2Rdtase_NrfF"/>
</dbReference>
<keyword evidence="8" id="KW-0456">Lyase</keyword>
<keyword evidence="2 6" id="KW-0349">Heme</keyword>
<dbReference type="CDD" id="cd16378">
    <property type="entry name" value="CcmH_N"/>
    <property type="match status" value="1"/>
</dbReference>
<evidence type="ECO:0000313" key="9">
    <source>
        <dbReference type="Proteomes" id="UP000237466"/>
    </source>
</evidence>
<accession>A0A2S3R0J8</accession>
<evidence type="ECO:0000256" key="3">
    <source>
        <dbReference type="ARBA" id="ARBA00022723"/>
    </source>
</evidence>
<dbReference type="InterPro" id="IPR051263">
    <property type="entry name" value="C-type_cytochrome_biogenesis"/>
</dbReference>
<reference evidence="8 9" key="1">
    <citation type="journal article" date="2018" name="Front. Microbiol.">
        <title>Phylogeny of Vibrio vulnificus from the Analysis of the Core-Genome: Implications for Intra-Species Taxonomy.</title>
        <authorList>
            <person name="Roig F.J."/>
            <person name="Gonzalez-Candelas F."/>
            <person name="Sanjuan E."/>
            <person name="Fouz B."/>
            <person name="Feil E.J."/>
            <person name="Llorens C."/>
            <person name="Baker-Austin C."/>
            <person name="Oliver J.D."/>
            <person name="Danin-Poleg Y."/>
            <person name="Gibas C.J."/>
            <person name="Kashi Y."/>
            <person name="Gulig P.A."/>
            <person name="Morrison S.S."/>
            <person name="Amaro C."/>
        </authorList>
    </citation>
    <scope>NUCLEOTIDE SEQUENCE [LARGE SCALE GENOMIC DNA]</scope>
    <source>
        <strain evidence="8 9">CECT4608</strain>
    </source>
</reference>
<dbReference type="GO" id="GO:0017004">
    <property type="term" value="P:cytochrome complex assembly"/>
    <property type="evidence" value="ECO:0007669"/>
    <property type="project" value="UniProtKB-ARBA"/>
</dbReference>
<name>A0A2S3R0J8_VIBVL</name>
<comment type="function">
    <text evidence="6">Possible subunit of a heme lyase.</text>
</comment>
<keyword evidence="4 6" id="KW-0732">Signal</keyword>
<gene>
    <name evidence="8" type="primary">nrfF</name>
    <name evidence="8" type="ORF">CRN52_15975</name>
</gene>
<evidence type="ECO:0000256" key="5">
    <source>
        <dbReference type="ARBA" id="ARBA00023004"/>
    </source>
</evidence>
<evidence type="ECO:0000256" key="4">
    <source>
        <dbReference type="ARBA" id="ARBA00022729"/>
    </source>
</evidence>
<dbReference type="PANTHER" id="PTHR47870">
    <property type="entry name" value="CYTOCHROME C-TYPE BIOGENESIS PROTEIN CCMH"/>
    <property type="match status" value="1"/>
</dbReference>
<feature type="chain" id="PRO_5015375388" description="Formate-dependent nitrite reductase complex subunit" evidence="6">
    <location>
        <begin position="28"/>
        <end position="145"/>
    </location>
</feature>
<dbReference type="Proteomes" id="UP000237466">
    <property type="component" value="Unassembled WGS sequence"/>
</dbReference>
<keyword evidence="5 6" id="KW-0408">Iron</keyword>
<dbReference type="NCBIfam" id="TIGR03147">
    <property type="entry name" value="cyt_nit_nrfF"/>
    <property type="match status" value="1"/>
</dbReference>
<dbReference type="GO" id="GO:0046872">
    <property type="term" value="F:metal ion binding"/>
    <property type="evidence" value="ECO:0007669"/>
    <property type="project" value="UniProtKB-KW"/>
</dbReference>
<comment type="caution">
    <text evidence="8">The sequence shown here is derived from an EMBL/GenBank/DDBJ whole genome shotgun (WGS) entry which is preliminary data.</text>
</comment>
<feature type="domain" description="CcmH/CycL/Ccl2/NrfF N-terminal" evidence="7">
    <location>
        <begin position="35"/>
        <end position="143"/>
    </location>
</feature>
<evidence type="ECO:0000256" key="6">
    <source>
        <dbReference type="RuleBase" id="RU364112"/>
    </source>
</evidence>
<keyword evidence="3 6" id="KW-0479">Metal-binding</keyword>
<sequence>MLRILNRTLLSTWLVLFVAFVSFSSQAQNENTSSNHVDLFQFHSVDLQERAIRLSKELRCPQCQNQNLLESNAQVALDLRFIVYSQINDGKSDQEVVDFMTSRYGNMVLYNPPINSSTLLLWIFPIVILIIFFVISIRNIHTKRM</sequence>
<evidence type="ECO:0000256" key="2">
    <source>
        <dbReference type="ARBA" id="ARBA00022617"/>
    </source>
</evidence>
<proteinExistence type="inferred from homology"/>
<feature type="transmembrane region" description="Helical" evidence="6">
    <location>
        <begin position="119"/>
        <end position="137"/>
    </location>
</feature>
<dbReference type="InterPro" id="IPR005616">
    <property type="entry name" value="CcmH/CycL/Ccl2/NrfF_N"/>
</dbReference>
<dbReference type="GO" id="GO:0005886">
    <property type="term" value="C:plasma membrane"/>
    <property type="evidence" value="ECO:0007669"/>
    <property type="project" value="TreeGrafter"/>
</dbReference>
<dbReference type="Pfam" id="PF03918">
    <property type="entry name" value="CcmH"/>
    <property type="match status" value="1"/>
</dbReference>
<keyword evidence="6" id="KW-0472">Membrane</keyword>
<feature type="signal peptide" evidence="6">
    <location>
        <begin position="1"/>
        <end position="27"/>
    </location>
</feature>
<protein>
    <recommendedName>
        <fullName evidence="6">Formate-dependent nitrite reductase complex subunit</fullName>
    </recommendedName>
</protein>
<keyword evidence="6" id="KW-0812">Transmembrane</keyword>